<name>A0ABW4RHE4_9BACL</name>
<accession>A0ABW4RHE4</accession>
<dbReference type="RefSeq" id="WP_347325845.1">
    <property type="nucleotide sequence ID" value="NZ_JBCGUH010000007.1"/>
</dbReference>
<evidence type="ECO:0000313" key="1">
    <source>
        <dbReference type="EMBL" id="MFD1885583.1"/>
    </source>
</evidence>
<dbReference type="EMBL" id="JBHUEH010000011">
    <property type="protein sequence ID" value="MFD1885583.1"/>
    <property type="molecule type" value="Genomic_DNA"/>
</dbReference>
<organism evidence="1 2">
    <name type="scientific">Paenibacillus wenxiniae</name>
    <dbReference type="NCBI Taxonomy" id="1636843"/>
    <lineage>
        <taxon>Bacteria</taxon>
        <taxon>Bacillati</taxon>
        <taxon>Bacillota</taxon>
        <taxon>Bacilli</taxon>
        <taxon>Bacillales</taxon>
        <taxon>Paenibacillaceae</taxon>
        <taxon>Paenibacillus</taxon>
    </lineage>
</organism>
<dbReference type="InterPro" id="IPR008767">
    <property type="entry name" value="Phage_SPP1_head-tail_adaptor"/>
</dbReference>
<sequence>MNYDHELTLLEYPIIEDEIGNQIPGEPVETALLCRQQSVSRSEFYNAAAAGLQPEILFTIHAYEYDGQRELLFEGSKYKVIRTYQASFEELELTCQKVVST</sequence>
<dbReference type="Proteomes" id="UP001597233">
    <property type="component" value="Unassembled WGS sequence"/>
</dbReference>
<protein>
    <submittedName>
        <fullName evidence="1">Phage head closure protein</fullName>
    </submittedName>
</protein>
<keyword evidence="2" id="KW-1185">Reference proteome</keyword>
<reference evidence="2" key="1">
    <citation type="journal article" date="2019" name="Int. J. Syst. Evol. Microbiol.">
        <title>The Global Catalogue of Microorganisms (GCM) 10K type strain sequencing project: providing services to taxonomists for standard genome sequencing and annotation.</title>
        <authorList>
            <consortium name="The Broad Institute Genomics Platform"/>
            <consortium name="The Broad Institute Genome Sequencing Center for Infectious Disease"/>
            <person name="Wu L."/>
            <person name="Ma J."/>
        </authorList>
    </citation>
    <scope>NUCLEOTIDE SEQUENCE [LARGE SCALE GENOMIC DNA]</scope>
    <source>
        <strain evidence="2">CCUG 54950</strain>
    </source>
</reference>
<gene>
    <name evidence="1" type="ORF">ACFSC9_08580</name>
</gene>
<proteinExistence type="predicted"/>
<evidence type="ECO:0000313" key="2">
    <source>
        <dbReference type="Proteomes" id="UP001597233"/>
    </source>
</evidence>
<comment type="caution">
    <text evidence="1">The sequence shown here is derived from an EMBL/GenBank/DDBJ whole genome shotgun (WGS) entry which is preliminary data.</text>
</comment>
<dbReference type="NCBIfam" id="TIGR01563">
    <property type="entry name" value="gp16_SPP1"/>
    <property type="match status" value="1"/>
</dbReference>